<reference evidence="2" key="1">
    <citation type="submission" date="2020-02" db="EMBL/GenBank/DDBJ databases">
        <authorList>
            <person name="Meier V. D."/>
        </authorList>
    </citation>
    <scope>NUCLEOTIDE SEQUENCE</scope>
    <source>
        <strain evidence="2">AVDCRST_MAG37</strain>
    </source>
</reference>
<name>A0A6J4QQP9_9ACTN</name>
<accession>A0A6J4QQP9</accession>
<feature type="non-terminal residue" evidence="2">
    <location>
        <position position="1"/>
    </location>
</feature>
<protein>
    <submittedName>
        <fullName evidence="2">Uncharacterized protein</fullName>
    </submittedName>
</protein>
<feature type="non-terminal residue" evidence="2">
    <location>
        <position position="34"/>
    </location>
</feature>
<evidence type="ECO:0000256" key="1">
    <source>
        <dbReference type="SAM" id="MobiDB-lite"/>
    </source>
</evidence>
<organism evidence="2">
    <name type="scientific">uncultured Rubrobacteraceae bacterium</name>
    <dbReference type="NCBI Taxonomy" id="349277"/>
    <lineage>
        <taxon>Bacteria</taxon>
        <taxon>Bacillati</taxon>
        <taxon>Actinomycetota</taxon>
        <taxon>Rubrobacteria</taxon>
        <taxon>Rubrobacterales</taxon>
        <taxon>Rubrobacteraceae</taxon>
        <taxon>environmental samples</taxon>
    </lineage>
</organism>
<dbReference type="EMBL" id="CADCVD010000102">
    <property type="protein sequence ID" value="CAA9449180.1"/>
    <property type="molecule type" value="Genomic_DNA"/>
</dbReference>
<dbReference type="AlphaFoldDB" id="A0A6J4QQP9"/>
<evidence type="ECO:0000313" key="2">
    <source>
        <dbReference type="EMBL" id="CAA9449180.1"/>
    </source>
</evidence>
<proteinExistence type="predicted"/>
<sequence>WVTRTCGNTPGGNRTGWRLGFRRKAVGPEAKDPD</sequence>
<feature type="region of interest" description="Disordered" evidence="1">
    <location>
        <begin position="1"/>
        <end position="34"/>
    </location>
</feature>
<gene>
    <name evidence="2" type="ORF">AVDCRST_MAG37-2151</name>
</gene>